<dbReference type="Pfam" id="PF07258">
    <property type="entry name" value="COMM_domain"/>
    <property type="match status" value="1"/>
</dbReference>
<protein>
    <recommendedName>
        <fullName evidence="1">COMM domain-containing protein</fullName>
    </recommendedName>
</protein>
<evidence type="ECO:0000313" key="3">
    <source>
        <dbReference type="Proteomes" id="UP001353858"/>
    </source>
</evidence>
<organism evidence="2 3">
    <name type="scientific">Aquatica leii</name>
    <dbReference type="NCBI Taxonomy" id="1421715"/>
    <lineage>
        <taxon>Eukaryota</taxon>
        <taxon>Metazoa</taxon>
        <taxon>Ecdysozoa</taxon>
        <taxon>Arthropoda</taxon>
        <taxon>Hexapoda</taxon>
        <taxon>Insecta</taxon>
        <taxon>Pterygota</taxon>
        <taxon>Neoptera</taxon>
        <taxon>Endopterygota</taxon>
        <taxon>Coleoptera</taxon>
        <taxon>Polyphaga</taxon>
        <taxon>Elateriformia</taxon>
        <taxon>Elateroidea</taxon>
        <taxon>Lampyridae</taxon>
        <taxon>Luciolinae</taxon>
        <taxon>Aquatica</taxon>
    </lineage>
</organism>
<dbReference type="AlphaFoldDB" id="A0AAN7NXE8"/>
<keyword evidence="3" id="KW-1185">Reference proteome</keyword>
<evidence type="ECO:0000313" key="2">
    <source>
        <dbReference type="EMBL" id="KAK4875035.1"/>
    </source>
</evidence>
<accession>A0AAN7NXE8</accession>
<sequence length="179" mass="21041">MAATLLKITNEEALHRFLHNCVDDLITKNHSNFNVGNDDIEWTKDDHRIATNYVQNLYKENVLKSENWENVIKTVTPKYQQIIKECYDNRKSQIYQAVLCDELHKTNANIVQNIDWKLKWIMGSSKLATLREPLLQVDLHCFRKENENTRKTVNFEMDIGQVNKLILDLEKVKQLITSP</sequence>
<proteinExistence type="predicted"/>
<gene>
    <name evidence="2" type="ORF">RN001_011457</name>
</gene>
<dbReference type="InterPro" id="IPR017920">
    <property type="entry name" value="COMM"/>
</dbReference>
<dbReference type="EMBL" id="JARPUR010000005">
    <property type="protein sequence ID" value="KAK4875035.1"/>
    <property type="molecule type" value="Genomic_DNA"/>
</dbReference>
<dbReference type="PROSITE" id="PS51269">
    <property type="entry name" value="COMM"/>
    <property type="match status" value="1"/>
</dbReference>
<comment type="caution">
    <text evidence="2">The sequence shown here is derived from an EMBL/GenBank/DDBJ whole genome shotgun (WGS) entry which is preliminary data.</text>
</comment>
<feature type="domain" description="COMM" evidence="1">
    <location>
        <begin position="110"/>
        <end position="179"/>
    </location>
</feature>
<evidence type="ECO:0000259" key="1">
    <source>
        <dbReference type="PROSITE" id="PS51269"/>
    </source>
</evidence>
<name>A0AAN7NXE8_9COLE</name>
<dbReference type="Proteomes" id="UP001353858">
    <property type="component" value="Unassembled WGS sequence"/>
</dbReference>
<reference evidence="3" key="1">
    <citation type="submission" date="2023-01" db="EMBL/GenBank/DDBJ databases">
        <title>Key to firefly adult light organ development and bioluminescence: homeobox transcription factors regulate luciferase expression and transportation to peroxisome.</title>
        <authorList>
            <person name="Fu X."/>
        </authorList>
    </citation>
    <scope>NUCLEOTIDE SEQUENCE [LARGE SCALE GENOMIC DNA]</scope>
</reference>